<evidence type="ECO:0000256" key="5">
    <source>
        <dbReference type="ARBA" id="ARBA00022827"/>
    </source>
</evidence>
<keyword evidence="3 9" id="KW-0285">Flavoprotein</keyword>
<dbReference type="SUPFAM" id="SSF51905">
    <property type="entry name" value="FAD/NAD(P)-binding domain"/>
    <property type="match status" value="1"/>
</dbReference>
<dbReference type="GO" id="GO:0050660">
    <property type="term" value="F:flavin adenine dinucleotide binding"/>
    <property type="evidence" value="ECO:0007669"/>
    <property type="project" value="InterPro"/>
</dbReference>
<evidence type="ECO:0000256" key="10">
    <source>
        <dbReference type="SAM" id="SignalP"/>
    </source>
</evidence>
<dbReference type="InterPro" id="IPR000172">
    <property type="entry name" value="GMC_OxRdtase_N"/>
</dbReference>
<evidence type="ECO:0000256" key="9">
    <source>
        <dbReference type="RuleBase" id="RU003968"/>
    </source>
</evidence>
<comment type="similarity">
    <text evidence="2 9">Belongs to the GMC oxidoreductase family.</text>
</comment>
<keyword evidence="14" id="KW-1185">Reference proteome</keyword>
<dbReference type="InterPro" id="IPR007867">
    <property type="entry name" value="GMC_OxRtase_C"/>
</dbReference>
<protein>
    <recommendedName>
        <fullName evidence="11 12">Glucose-methanol-choline oxidoreductase N-terminal domain-containing protein</fullName>
    </recommendedName>
</protein>
<evidence type="ECO:0000256" key="1">
    <source>
        <dbReference type="ARBA" id="ARBA00001974"/>
    </source>
</evidence>
<evidence type="ECO:0000256" key="8">
    <source>
        <dbReference type="PIRSR" id="PIRSR000137-2"/>
    </source>
</evidence>
<comment type="cofactor">
    <cofactor evidence="1 8">
        <name>FAD</name>
        <dbReference type="ChEBI" id="CHEBI:57692"/>
    </cofactor>
</comment>
<feature type="chain" id="PRO_5043609135" description="Glucose-methanol-choline oxidoreductase N-terminal domain-containing protein" evidence="10">
    <location>
        <begin position="18"/>
        <end position="590"/>
    </location>
</feature>
<dbReference type="Gene3D" id="3.30.560.10">
    <property type="entry name" value="Glucose Oxidase, domain 3"/>
    <property type="match status" value="1"/>
</dbReference>
<dbReference type="PIRSF" id="PIRSF000137">
    <property type="entry name" value="Alcohol_oxidase"/>
    <property type="match status" value="1"/>
</dbReference>
<comment type="caution">
    <text evidence="13">The sequence shown here is derived from an EMBL/GenBank/DDBJ whole genome shotgun (WGS) entry which is preliminary data.</text>
</comment>
<gene>
    <name evidence="13" type="ORF">VNI00_013322</name>
</gene>
<dbReference type="AlphaFoldDB" id="A0AAW0C1E2"/>
<accession>A0AAW0C1E2</accession>
<organism evidence="13 14">
    <name type="scientific">Paramarasmius palmivorus</name>
    <dbReference type="NCBI Taxonomy" id="297713"/>
    <lineage>
        <taxon>Eukaryota</taxon>
        <taxon>Fungi</taxon>
        <taxon>Dikarya</taxon>
        <taxon>Basidiomycota</taxon>
        <taxon>Agaricomycotina</taxon>
        <taxon>Agaricomycetes</taxon>
        <taxon>Agaricomycetidae</taxon>
        <taxon>Agaricales</taxon>
        <taxon>Marasmiineae</taxon>
        <taxon>Marasmiaceae</taxon>
        <taxon>Paramarasmius</taxon>
    </lineage>
</organism>
<dbReference type="Pfam" id="PF00732">
    <property type="entry name" value="GMC_oxred_N"/>
    <property type="match status" value="1"/>
</dbReference>
<dbReference type="Proteomes" id="UP001383192">
    <property type="component" value="Unassembled WGS sequence"/>
</dbReference>
<evidence type="ECO:0000256" key="6">
    <source>
        <dbReference type="ARBA" id="ARBA00023002"/>
    </source>
</evidence>
<keyword evidence="7" id="KW-0325">Glycoprotein</keyword>
<evidence type="ECO:0000313" key="13">
    <source>
        <dbReference type="EMBL" id="KAK7032148.1"/>
    </source>
</evidence>
<keyword evidence="4 10" id="KW-0732">Signal</keyword>
<dbReference type="InterPro" id="IPR012132">
    <property type="entry name" value="GMC_OxRdtase"/>
</dbReference>
<feature type="signal peptide" evidence="10">
    <location>
        <begin position="1"/>
        <end position="17"/>
    </location>
</feature>
<proteinExistence type="inferred from homology"/>
<evidence type="ECO:0000259" key="11">
    <source>
        <dbReference type="PROSITE" id="PS00623"/>
    </source>
</evidence>
<evidence type="ECO:0000259" key="12">
    <source>
        <dbReference type="PROSITE" id="PS00624"/>
    </source>
</evidence>
<evidence type="ECO:0000313" key="14">
    <source>
        <dbReference type="Proteomes" id="UP001383192"/>
    </source>
</evidence>
<dbReference type="Gene3D" id="3.50.50.60">
    <property type="entry name" value="FAD/NAD(P)-binding domain"/>
    <property type="match status" value="1"/>
</dbReference>
<dbReference type="PANTHER" id="PTHR11552">
    <property type="entry name" value="GLUCOSE-METHANOL-CHOLINE GMC OXIDOREDUCTASE"/>
    <property type="match status" value="1"/>
</dbReference>
<evidence type="ECO:0000256" key="7">
    <source>
        <dbReference type="ARBA" id="ARBA00023180"/>
    </source>
</evidence>
<dbReference type="PROSITE" id="PS00623">
    <property type="entry name" value="GMC_OXRED_1"/>
    <property type="match status" value="1"/>
</dbReference>
<evidence type="ECO:0000256" key="3">
    <source>
        <dbReference type="ARBA" id="ARBA00022630"/>
    </source>
</evidence>
<dbReference type="PANTHER" id="PTHR11552:SF201">
    <property type="entry name" value="GLUCOSE-METHANOL-CHOLINE OXIDOREDUCTASE N-TERMINAL DOMAIN-CONTAINING PROTEIN"/>
    <property type="match status" value="1"/>
</dbReference>
<keyword evidence="6" id="KW-0560">Oxidoreductase</keyword>
<feature type="binding site" evidence="8">
    <location>
        <position position="251"/>
    </location>
    <ligand>
        <name>FAD</name>
        <dbReference type="ChEBI" id="CHEBI:57692"/>
    </ligand>
</feature>
<dbReference type="GO" id="GO:0016614">
    <property type="term" value="F:oxidoreductase activity, acting on CH-OH group of donors"/>
    <property type="evidence" value="ECO:0007669"/>
    <property type="project" value="InterPro"/>
</dbReference>
<dbReference type="InterPro" id="IPR036188">
    <property type="entry name" value="FAD/NAD-bd_sf"/>
</dbReference>
<feature type="domain" description="Glucose-methanol-choline oxidoreductase N-terminal" evidence="11">
    <location>
        <begin position="99"/>
        <end position="122"/>
    </location>
</feature>
<keyword evidence="5 8" id="KW-0274">FAD</keyword>
<feature type="domain" description="Glucose-methanol-choline oxidoreductase N-terminal" evidence="12">
    <location>
        <begin position="292"/>
        <end position="306"/>
    </location>
</feature>
<dbReference type="EMBL" id="JAYKXP010000067">
    <property type="protein sequence ID" value="KAK7032148.1"/>
    <property type="molecule type" value="Genomic_DNA"/>
</dbReference>
<name>A0AAW0C1E2_9AGAR</name>
<sequence length="590" mass="63899">MFLRAAVFVALLQQALAYDYVIVGGGTAGLTVAARLTEDESVSVVVIEAGSNYEHLEGVYIPGMYGQTGISGAPGYMNWRYPVVPQAHANNRRMSINAGKALGGSTVINAMIFPRASKDQYDTWGLLNNDTSWTWDGLLPYFQKSENFTAPSEDQIAQGVNWDPDVHGFEGNLRASFPIGHVFPASSLFIEAAVGMGWPASPDVTNGETNSVGFTPFTIDGVNRTRCSAACASYTPFADRPNYEVILNATVTRIIWSETSDNSSLTAAGVEYVLDGETFVAEVDGEVLLAAGTIGSPKILELSGVGNSTILESAGVEAVLDLPTVGENLADHMHSGVIARATPGTLTKDVLRNPQFAQQQLDLWHENRTGMYAGVYMSLGIAAPLNLFTQEQLEALVTDAENNLTHYATEFSNGNPDLAKGIEAQHKLALQLYRDNKENCVEFYMDAVAFGFNGSTLNNVFQAPLARGRSHIASSDPDEAPLIDPAYWAHPLDRAVHVAGIQYSRKLLMSPPLDTIHEAEVSPGPDIITDEEVEDWLRNSFAPDNHEVGTLSMMPKELGGVVDTSLRVYGIENVRAIGRIFVLSWASFVR</sequence>
<dbReference type="SUPFAM" id="SSF54373">
    <property type="entry name" value="FAD-linked reductases, C-terminal domain"/>
    <property type="match status" value="1"/>
</dbReference>
<reference evidence="13 14" key="1">
    <citation type="submission" date="2024-01" db="EMBL/GenBank/DDBJ databases">
        <title>A draft genome for a cacao thread blight-causing isolate of Paramarasmius palmivorus.</title>
        <authorList>
            <person name="Baruah I.K."/>
            <person name="Bukari Y."/>
            <person name="Amoako-Attah I."/>
            <person name="Meinhardt L.W."/>
            <person name="Bailey B.A."/>
            <person name="Cohen S.P."/>
        </authorList>
    </citation>
    <scope>NUCLEOTIDE SEQUENCE [LARGE SCALE GENOMIC DNA]</scope>
    <source>
        <strain evidence="13 14">GH-12</strain>
    </source>
</reference>
<evidence type="ECO:0000256" key="4">
    <source>
        <dbReference type="ARBA" id="ARBA00022729"/>
    </source>
</evidence>
<dbReference type="PROSITE" id="PS00624">
    <property type="entry name" value="GMC_OXRED_2"/>
    <property type="match status" value="1"/>
</dbReference>
<dbReference type="Pfam" id="PF05199">
    <property type="entry name" value="GMC_oxred_C"/>
    <property type="match status" value="1"/>
</dbReference>
<evidence type="ECO:0000256" key="2">
    <source>
        <dbReference type="ARBA" id="ARBA00010790"/>
    </source>
</evidence>